<evidence type="ECO:0000256" key="4">
    <source>
        <dbReference type="ARBA" id="ARBA00022982"/>
    </source>
</evidence>
<sequence>MTKTIRSMAVLAATVCLAGSMGFAQAGEAVYKANCQSCHGSTGTPSAGIAKMMDVKPASEYKSSEKEQIDAVAKGKNKMKAMSPKLTDAQIKDAVDYFRTLK</sequence>
<feature type="domain" description="Cytochrome c" evidence="8">
    <location>
        <begin position="22"/>
        <end position="102"/>
    </location>
</feature>
<dbReference type="InterPro" id="IPR008168">
    <property type="entry name" value="Cyt_C_IC"/>
</dbReference>
<gene>
    <name evidence="9" type="ORF">P8935_01150</name>
</gene>
<keyword evidence="3 6" id="KW-0479">Metal-binding</keyword>
<dbReference type="PANTHER" id="PTHR33751">
    <property type="entry name" value="CBB3-TYPE CYTOCHROME C OXIDASE SUBUNIT FIXP"/>
    <property type="match status" value="1"/>
</dbReference>
<dbReference type="AlphaFoldDB" id="A0AAU7DJZ3"/>
<feature type="signal peptide" evidence="7">
    <location>
        <begin position="1"/>
        <end position="26"/>
    </location>
</feature>
<keyword evidence="4" id="KW-0249">Electron transport</keyword>
<dbReference type="GO" id="GO:0005506">
    <property type="term" value="F:iron ion binding"/>
    <property type="evidence" value="ECO:0007669"/>
    <property type="project" value="InterPro"/>
</dbReference>
<evidence type="ECO:0000256" key="7">
    <source>
        <dbReference type="SAM" id="SignalP"/>
    </source>
</evidence>
<dbReference type="PRINTS" id="PR00605">
    <property type="entry name" value="CYTCHROMECIC"/>
</dbReference>
<feature type="chain" id="PRO_5043907687" evidence="7">
    <location>
        <begin position="27"/>
        <end position="102"/>
    </location>
</feature>
<dbReference type="RefSeq" id="WP_348263176.1">
    <property type="nucleotide sequence ID" value="NZ_CP121196.1"/>
</dbReference>
<evidence type="ECO:0000256" key="3">
    <source>
        <dbReference type="ARBA" id="ARBA00022723"/>
    </source>
</evidence>
<dbReference type="EMBL" id="CP121196">
    <property type="protein sequence ID" value="XBH17950.1"/>
    <property type="molecule type" value="Genomic_DNA"/>
</dbReference>
<dbReference type="Gene3D" id="1.10.760.10">
    <property type="entry name" value="Cytochrome c-like domain"/>
    <property type="match status" value="1"/>
</dbReference>
<evidence type="ECO:0000256" key="5">
    <source>
        <dbReference type="ARBA" id="ARBA00023004"/>
    </source>
</evidence>
<dbReference type="InterPro" id="IPR050597">
    <property type="entry name" value="Cytochrome_c_Oxidase_Subunit"/>
</dbReference>
<dbReference type="InterPro" id="IPR036909">
    <property type="entry name" value="Cyt_c-like_dom_sf"/>
</dbReference>
<keyword evidence="1" id="KW-0813">Transport</keyword>
<dbReference type="Pfam" id="PF13442">
    <property type="entry name" value="Cytochrome_CBB3"/>
    <property type="match status" value="1"/>
</dbReference>
<organism evidence="9">
    <name type="scientific">Telmatobacter sp. DSM 110680</name>
    <dbReference type="NCBI Taxonomy" id="3036704"/>
    <lineage>
        <taxon>Bacteria</taxon>
        <taxon>Pseudomonadati</taxon>
        <taxon>Acidobacteriota</taxon>
        <taxon>Terriglobia</taxon>
        <taxon>Terriglobales</taxon>
        <taxon>Acidobacteriaceae</taxon>
        <taxon>Telmatobacter</taxon>
    </lineage>
</organism>
<dbReference type="SUPFAM" id="SSF46626">
    <property type="entry name" value="Cytochrome c"/>
    <property type="match status" value="1"/>
</dbReference>
<dbReference type="GO" id="GO:0020037">
    <property type="term" value="F:heme binding"/>
    <property type="evidence" value="ECO:0007669"/>
    <property type="project" value="InterPro"/>
</dbReference>
<evidence type="ECO:0000313" key="9">
    <source>
        <dbReference type="EMBL" id="XBH17950.1"/>
    </source>
</evidence>
<accession>A0AAU7DJZ3</accession>
<keyword evidence="5 6" id="KW-0408">Iron</keyword>
<evidence type="ECO:0000256" key="6">
    <source>
        <dbReference type="PROSITE-ProRule" id="PRU00433"/>
    </source>
</evidence>
<dbReference type="PANTHER" id="PTHR33751:SF1">
    <property type="entry name" value="CBB3-TYPE CYTOCHROME C OXIDASE SUBUNIT FIXP"/>
    <property type="match status" value="1"/>
</dbReference>
<proteinExistence type="predicted"/>
<evidence type="ECO:0000256" key="2">
    <source>
        <dbReference type="ARBA" id="ARBA00022617"/>
    </source>
</evidence>
<keyword evidence="2 6" id="KW-0349">Heme</keyword>
<dbReference type="PROSITE" id="PS51007">
    <property type="entry name" value="CYTC"/>
    <property type="match status" value="1"/>
</dbReference>
<evidence type="ECO:0000256" key="1">
    <source>
        <dbReference type="ARBA" id="ARBA00022448"/>
    </source>
</evidence>
<name>A0AAU7DJZ3_9BACT</name>
<dbReference type="GO" id="GO:0009055">
    <property type="term" value="F:electron transfer activity"/>
    <property type="evidence" value="ECO:0007669"/>
    <property type="project" value="InterPro"/>
</dbReference>
<dbReference type="InterPro" id="IPR009056">
    <property type="entry name" value="Cyt_c-like_dom"/>
</dbReference>
<keyword evidence="7" id="KW-0732">Signal</keyword>
<reference evidence="9" key="1">
    <citation type="submission" date="2023-03" db="EMBL/GenBank/DDBJ databases">
        <title>Edaphobacter sp.</title>
        <authorList>
            <person name="Huber K.J."/>
            <person name="Papendorf J."/>
            <person name="Pilke C."/>
            <person name="Bunk B."/>
            <person name="Sproeer C."/>
            <person name="Pester M."/>
        </authorList>
    </citation>
    <scope>NUCLEOTIDE SEQUENCE</scope>
    <source>
        <strain evidence="9">DSM 110680</strain>
    </source>
</reference>
<evidence type="ECO:0000259" key="8">
    <source>
        <dbReference type="PROSITE" id="PS51007"/>
    </source>
</evidence>
<protein>
    <submittedName>
        <fullName evidence="9">Cytochrome c</fullName>
    </submittedName>
</protein>